<gene>
    <name evidence="1" type="ORF">AKO1_014596</name>
</gene>
<dbReference type="AlphaFoldDB" id="A0AAW2Z438"/>
<evidence type="ECO:0000313" key="1">
    <source>
        <dbReference type="EMBL" id="KAL0483412.1"/>
    </source>
</evidence>
<comment type="caution">
    <text evidence="1">The sequence shown here is derived from an EMBL/GenBank/DDBJ whole genome shotgun (WGS) entry which is preliminary data.</text>
</comment>
<dbReference type="EMBL" id="JAOPGA020000955">
    <property type="protein sequence ID" value="KAL0483412.1"/>
    <property type="molecule type" value="Genomic_DNA"/>
</dbReference>
<dbReference type="Proteomes" id="UP001431209">
    <property type="component" value="Unassembled WGS sequence"/>
</dbReference>
<accession>A0AAW2Z438</accession>
<organism evidence="1 2">
    <name type="scientific">Acrasis kona</name>
    <dbReference type="NCBI Taxonomy" id="1008807"/>
    <lineage>
        <taxon>Eukaryota</taxon>
        <taxon>Discoba</taxon>
        <taxon>Heterolobosea</taxon>
        <taxon>Tetramitia</taxon>
        <taxon>Eutetramitia</taxon>
        <taxon>Acrasidae</taxon>
        <taxon>Acrasis</taxon>
    </lineage>
</organism>
<proteinExistence type="predicted"/>
<sequence length="170" mass="19978">MKATYPERLSAWPAHMKGREITLYIYQHYTSQDTTKVVHYRKMPSKKKFPVLSTSKRNAVDQNLFQSFDLSIEDEHPWVFYREFIRNAESILAENKIRSNGCAAGDRWLGGKYSSLRNETFVTVDDKSIYPPNQCGYNGCKYVDNVFNRIKKWNSPLTKRKDKKKILKLI</sequence>
<reference evidence="1 2" key="1">
    <citation type="submission" date="2024-03" db="EMBL/GenBank/DDBJ databases">
        <title>The Acrasis kona genome and developmental transcriptomes reveal deep origins of eukaryotic multicellular pathways.</title>
        <authorList>
            <person name="Sheikh S."/>
            <person name="Fu C.-J."/>
            <person name="Brown M.W."/>
            <person name="Baldauf S.L."/>
        </authorList>
    </citation>
    <scope>NUCLEOTIDE SEQUENCE [LARGE SCALE GENOMIC DNA]</scope>
    <source>
        <strain evidence="1 2">ATCC MYA-3509</strain>
    </source>
</reference>
<evidence type="ECO:0000313" key="2">
    <source>
        <dbReference type="Proteomes" id="UP001431209"/>
    </source>
</evidence>
<keyword evidence="2" id="KW-1185">Reference proteome</keyword>
<protein>
    <submittedName>
        <fullName evidence="1">GTPase Obg</fullName>
    </submittedName>
</protein>
<name>A0AAW2Z438_9EUKA</name>